<feature type="transmembrane region" description="Helical" evidence="5">
    <location>
        <begin position="149"/>
        <end position="171"/>
    </location>
</feature>
<dbReference type="GO" id="GO:0043953">
    <property type="term" value="P:protein transport by the Tat complex"/>
    <property type="evidence" value="ECO:0007669"/>
    <property type="project" value="UniProtKB-UniRule"/>
</dbReference>
<gene>
    <name evidence="5" type="primary">tatC</name>
    <name evidence="6" type="ORF">Llon_1956</name>
</gene>
<protein>
    <recommendedName>
        <fullName evidence="5">Sec-independent protein translocase protein TatC</fullName>
    </recommendedName>
</protein>
<keyword evidence="5" id="KW-0813">Transport</keyword>
<dbReference type="EMBL" id="LNYK01000033">
    <property type="protein sequence ID" value="KTD19784.1"/>
    <property type="molecule type" value="Genomic_DNA"/>
</dbReference>
<dbReference type="HAMAP" id="MF_00902">
    <property type="entry name" value="TatC"/>
    <property type="match status" value="1"/>
</dbReference>
<comment type="subcellular location">
    <subcellularLocation>
        <location evidence="5">Cell membrane</location>
        <topology evidence="5">Multi-pass membrane protein</topology>
    </subcellularLocation>
    <subcellularLocation>
        <location evidence="1">Membrane</location>
        <topology evidence="1">Multi-pass membrane protein</topology>
    </subcellularLocation>
</comment>
<dbReference type="PANTHER" id="PTHR30371:SF0">
    <property type="entry name" value="SEC-INDEPENDENT PROTEIN TRANSLOCASE PROTEIN TATC, CHLOROPLASTIC-RELATED"/>
    <property type="match status" value="1"/>
</dbReference>
<comment type="caution">
    <text evidence="6">The sequence shown here is derived from an EMBL/GenBank/DDBJ whole genome shotgun (WGS) entry which is preliminary data.</text>
</comment>
<dbReference type="AlphaFoldDB" id="A0A0W0VI37"/>
<feature type="transmembrane region" description="Helical" evidence="5">
    <location>
        <begin position="183"/>
        <end position="199"/>
    </location>
</feature>
<evidence type="ECO:0000256" key="5">
    <source>
        <dbReference type="HAMAP-Rule" id="MF_00902"/>
    </source>
</evidence>
<accession>A0A0W0VI37</accession>
<keyword evidence="5" id="KW-0653">Protein transport</keyword>
<keyword evidence="5" id="KW-0811">Translocation</keyword>
<dbReference type="NCBIfam" id="TIGR00945">
    <property type="entry name" value="tatC"/>
    <property type="match status" value="1"/>
</dbReference>
<evidence type="ECO:0000313" key="6">
    <source>
        <dbReference type="EMBL" id="KTD19784.1"/>
    </source>
</evidence>
<evidence type="ECO:0000256" key="2">
    <source>
        <dbReference type="ARBA" id="ARBA00022692"/>
    </source>
</evidence>
<dbReference type="InterPro" id="IPR002033">
    <property type="entry name" value="TatC"/>
</dbReference>
<sequence length="240" mass="27379">MLIYFMELRRRILSIFAAFFIAFMIYFWKANELFQFVIMPLLKTLPLQSELIATSITSPLFIPLKLAANAALFTVAPLVLYHIWQFAHSALYRNERIYLFFLTGISLLLFCLGGLFCFYIVLPFMLQFFVNALPDGVRLLPEMASSVDFITRMILVFGFSFEIPLLCLFVVRMGICGVDALKTIRPYVIVAAFTLGMLLTPPDVFSQVILAVPLCILYELGLLLSVIMDKIDLKRINSLD</sequence>
<feature type="transmembrane region" description="Helical" evidence="5">
    <location>
        <begin position="66"/>
        <end position="84"/>
    </location>
</feature>
<keyword evidence="7" id="KW-1185">Reference proteome</keyword>
<keyword evidence="3 5" id="KW-1133">Transmembrane helix</keyword>
<comment type="subunit">
    <text evidence="5">The Tat system comprises two distinct complexes: a TatABC complex, containing multiple copies of TatA, TatB and TatC subunits, and a separate TatA complex, containing only TatA subunits. Substrates initially bind to the TatABC complex, which probably triggers association of the separate TatA complex to form the active translocon.</text>
</comment>
<feature type="transmembrane region" description="Helical" evidence="5">
    <location>
        <begin position="12"/>
        <end position="28"/>
    </location>
</feature>
<name>A0A0W0VI37_9GAMM</name>
<dbReference type="GO" id="GO:0009977">
    <property type="term" value="F:proton motive force dependent protein transmembrane transporter activity"/>
    <property type="evidence" value="ECO:0007669"/>
    <property type="project" value="TreeGrafter"/>
</dbReference>
<feature type="transmembrane region" description="Helical" evidence="5">
    <location>
        <begin position="96"/>
        <end position="129"/>
    </location>
</feature>
<dbReference type="PATRIC" id="fig|45068.5.peg.2127"/>
<dbReference type="RefSeq" id="WP_058529929.1">
    <property type="nucleotide sequence ID" value="NZ_CAAAHZ010000001.1"/>
</dbReference>
<proteinExistence type="inferred from homology"/>
<dbReference type="PRINTS" id="PR01840">
    <property type="entry name" value="TATCFAMILY"/>
</dbReference>
<keyword evidence="5" id="KW-1003">Cell membrane</keyword>
<dbReference type="Pfam" id="PF00902">
    <property type="entry name" value="TatC"/>
    <property type="match status" value="1"/>
</dbReference>
<dbReference type="GO" id="GO:0033281">
    <property type="term" value="C:TAT protein transport complex"/>
    <property type="evidence" value="ECO:0007669"/>
    <property type="project" value="UniProtKB-UniRule"/>
</dbReference>
<evidence type="ECO:0000313" key="7">
    <source>
        <dbReference type="Proteomes" id="UP000054997"/>
    </source>
</evidence>
<dbReference type="PANTHER" id="PTHR30371">
    <property type="entry name" value="SEC-INDEPENDENT PROTEIN TRANSLOCASE PROTEIN TATC"/>
    <property type="match status" value="1"/>
</dbReference>
<feature type="transmembrane region" description="Helical" evidence="5">
    <location>
        <begin position="205"/>
        <end position="227"/>
    </location>
</feature>
<keyword evidence="4 5" id="KW-0472">Membrane</keyword>
<comment type="similarity">
    <text evidence="5">Belongs to the TatC family.</text>
</comment>
<evidence type="ECO:0000256" key="1">
    <source>
        <dbReference type="ARBA" id="ARBA00004141"/>
    </source>
</evidence>
<comment type="function">
    <text evidence="5">Part of the twin-arginine translocation (Tat) system that transports large folded proteins containing a characteristic twin-arginine motif in their signal peptide across membranes. Together with TatB, TatC is part of a receptor directly interacting with Tat signal peptides.</text>
</comment>
<dbReference type="OrthoDB" id="9777044at2"/>
<dbReference type="GO" id="GO:0065002">
    <property type="term" value="P:intracellular protein transmembrane transport"/>
    <property type="evidence" value="ECO:0007669"/>
    <property type="project" value="TreeGrafter"/>
</dbReference>
<dbReference type="Proteomes" id="UP000054997">
    <property type="component" value="Unassembled WGS sequence"/>
</dbReference>
<reference evidence="6 7" key="1">
    <citation type="submission" date="2015-11" db="EMBL/GenBank/DDBJ databases">
        <title>Genomic analysis of 38 Legionella species identifies large and diverse effector repertoires.</title>
        <authorList>
            <person name="Burstein D."/>
            <person name="Amaro F."/>
            <person name="Zusman T."/>
            <person name="Lifshitz Z."/>
            <person name="Cohen O."/>
            <person name="Gilbert J.A."/>
            <person name="Pupko T."/>
            <person name="Shuman H.A."/>
            <person name="Segal G."/>
        </authorList>
    </citation>
    <scope>NUCLEOTIDE SEQUENCE [LARGE SCALE GENOMIC DNA]</scope>
    <source>
        <strain evidence="6 7">ATCC 49505</strain>
    </source>
</reference>
<keyword evidence="2 5" id="KW-0812">Transmembrane</keyword>
<evidence type="ECO:0000256" key="4">
    <source>
        <dbReference type="ARBA" id="ARBA00023136"/>
    </source>
</evidence>
<evidence type="ECO:0000256" key="3">
    <source>
        <dbReference type="ARBA" id="ARBA00022989"/>
    </source>
</evidence>
<organism evidence="6 7">
    <name type="scientific">Legionella londiniensis</name>
    <dbReference type="NCBI Taxonomy" id="45068"/>
    <lineage>
        <taxon>Bacteria</taxon>
        <taxon>Pseudomonadati</taxon>
        <taxon>Pseudomonadota</taxon>
        <taxon>Gammaproteobacteria</taxon>
        <taxon>Legionellales</taxon>
        <taxon>Legionellaceae</taxon>
        <taxon>Legionella</taxon>
    </lineage>
</organism>
<dbReference type="STRING" id="45068.Llon_1956"/>